<feature type="compositionally biased region" description="Low complexity" evidence="1">
    <location>
        <begin position="57"/>
        <end position="72"/>
    </location>
</feature>
<dbReference type="AlphaFoldDB" id="A0A1H0CL35"/>
<proteinExistence type="predicted"/>
<sequence length="96" mass="10294">MTETVSDAPIPEDLVGTRQGIFYLLQSGAEPAGHDPADVPAFAARADEAPAPLRLTQPAAAPRRTAPRTYRAPEPPKAPAAPLSEFLDMDDFHFNL</sequence>
<name>A0A1H0CL35_9RHOB</name>
<evidence type="ECO:0000313" key="2">
    <source>
        <dbReference type="EMBL" id="SHJ43362.1"/>
    </source>
</evidence>
<dbReference type="RefSeq" id="WP_149786853.1">
    <property type="nucleotide sequence ID" value="NZ_FNIO01000001.1"/>
</dbReference>
<accession>A0A1H0CL35</accession>
<reference evidence="2 3" key="1">
    <citation type="submission" date="2016-11" db="EMBL/GenBank/DDBJ databases">
        <authorList>
            <person name="Varghese N."/>
            <person name="Submissions S."/>
        </authorList>
    </citation>
    <scope>NUCLEOTIDE SEQUENCE [LARGE SCALE GENOMIC DNA]</scope>
    <source>
        <strain evidence="2 3">DSM 29620</strain>
    </source>
</reference>
<dbReference type="Proteomes" id="UP000324252">
    <property type="component" value="Unassembled WGS sequence"/>
</dbReference>
<feature type="region of interest" description="Disordered" evidence="1">
    <location>
        <begin position="57"/>
        <end position="84"/>
    </location>
</feature>
<protein>
    <submittedName>
        <fullName evidence="2">Uncharacterized protein</fullName>
    </submittedName>
</protein>
<evidence type="ECO:0000256" key="1">
    <source>
        <dbReference type="SAM" id="MobiDB-lite"/>
    </source>
</evidence>
<evidence type="ECO:0000313" key="3">
    <source>
        <dbReference type="Proteomes" id="UP000324252"/>
    </source>
</evidence>
<keyword evidence="3" id="KW-1185">Reference proteome</keyword>
<gene>
    <name evidence="2" type="ORF">SAMN05444142_101234</name>
</gene>
<dbReference type="EMBL" id="FQZZ01000001">
    <property type="protein sequence ID" value="SHJ43362.1"/>
    <property type="molecule type" value="Genomic_DNA"/>
</dbReference>
<organism evidence="2 3">
    <name type="scientific">Lutimaribacter pacificus</name>
    <dbReference type="NCBI Taxonomy" id="391948"/>
    <lineage>
        <taxon>Bacteria</taxon>
        <taxon>Pseudomonadati</taxon>
        <taxon>Pseudomonadota</taxon>
        <taxon>Alphaproteobacteria</taxon>
        <taxon>Rhodobacterales</taxon>
        <taxon>Roseobacteraceae</taxon>
        <taxon>Lutimaribacter</taxon>
    </lineage>
</organism>